<dbReference type="EMBL" id="BPLR01012934">
    <property type="protein sequence ID" value="GIY57629.1"/>
    <property type="molecule type" value="Genomic_DNA"/>
</dbReference>
<accession>A0AAV4UIU4</accession>
<gene>
    <name evidence="1" type="ORF">CEXT_504891</name>
</gene>
<evidence type="ECO:0000313" key="1">
    <source>
        <dbReference type="EMBL" id="GIY57629.1"/>
    </source>
</evidence>
<evidence type="ECO:0000313" key="2">
    <source>
        <dbReference type="Proteomes" id="UP001054945"/>
    </source>
</evidence>
<proteinExistence type="predicted"/>
<comment type="caution">
    <text evidence="1">The sequence shown here is derived from an EMBL/GenBank/DDBJ whole genome shotgun (WGS) entry which is preliminary data.</text>
</comment>
<dbReference type="Proteomes" id="UP001054945">
    <property type="component" value="Unassembled WGS sequence"/>
</dbReference>
<organism evidence="1 2">
    <name type="scientific">Caerostris extrusa</name>
    <name type="common">Bark spider</name>
    <name type="synonym">Caerostris bankana</name>
    <dbReference type="NCBI Taxonomy" id="172846"/>
    <lineage>
        <taxon>Eukaryota</taxon>
        <taxon>Metazoa</taxon>
        <taxon>Ecdysozoa</taxon>
        <taxon>Arthropoda</taxon>
        <taxon>Chelicerata</taxon>
        <taxon>Arachnida</taxon>
        <taxon>Araneae</taxon>
        <taxon>Araneomorphae</taxon>
        <taxon>Entelegynae</taxon>
        <taxon>Araneoidea</taxon>
        <taxon>Araneidae</taxon>
        <taxon>Caerostris</taxon>
    </lineage>
</organism>
<dbReference type="AlphaFoldDB" id="A0AAV4UIU4"/>
<name>A0AAV4UIU4_CAEEX</name>
<reference evidence="1 2" key="1">
    <citation type="submission" date="2021-06" db="EMBL/GenBank/DDBJ databases">
        <title>Caerostris extrusa draft genome.</title>
        <authorList>
            <person name="Kono N."/>
            <person name="Arakawa K."/>
        </authorList>
    </citation>
    <scope>NUCLEOTIDE SEQUENCE [LARGE SCALE GENOMIC DNA]</scope>
</reference>
<sequence length="144" mass="16972">MIITFYRKLLEWKSQSLIEGKCIWKNFQSSANQNQHLTSTLVRINFPEQEERRFPTSRPPSIAPRNLYSRRSTLFSCNALDFREVALTLQGKDVKRRFSLIWDSMIDCYPALLEDVIPKKRVHEKGKERKSADYSIIISSNCWN</sequence>
<protein>
    <submittedName>
        <fullName evidence="1">Uncharacterized protein</fullName>
    </submittedName>
</protein>
<keyword evidence="2" id="KW-1185">Reference proteome</keyword>